<dbReference type="PANTHER" id="PTHR47691">
    <property type="entry name" value="REGULATOR-RELATED"/>
    <property type="match status" value="1"/>
</dbReference>
<name>A0AAU1U7B4_9ACTN</name>
<accession>A0AAU1U7B4</accession>
<proteinExistence type="predicted"/>
<dbReference type="PRINTS" id="PR00364">
    <property type="entry name" value="DISEASERSIST"/>
</dbReference>
<dbReference type="InterPro" id="IPR027417">
    <property type="entry name" value="P-loop_NTPase"/>
</dbReference>
<dbReference type="PANTHER" id="PTHR47691:SF3">
    <property type="entry name" value="HTH-TYPE TRANSCRIPTIONAL REGULATOR RV0890C-RELATED"/>
    <property type="match status" value="1"/>
</dbReference>
<protein>
    <recommendedName>
        <fullName evidence="2">LuxR family transcriptional regulator</fullName>
    </recommendedName>
</protein>
<dbReference type="Gene3D" id="3.40.50.300">
    <property type="entry name" value="P-loop containing nucleotide triphosphate hydrolases"/>
    <property type="match status" value="1"/>
</dbReference>
<reference evidence="1" key="1">
    <citation type="submission" date="2022-10" db="EMBL/GenBank/DDBJ databases">
        <title>The complete genomes of actinobacterial strains from the NBC collection.</title>
        <authorList>
            <person name="Joergensen T.S."/>
            <person name="Alvarez Arevalo M."/>
            <person name="Sterndorff E.B."/>
            <person name="Faurdal D."/>
            <person name="Vuksanovic O."/>
            <person name="Mourched A.-S."/>
            <person name="Charusanti P."/>
            <person name="Shaw S."/>
            <person name="Blin K."/>
            <person name="Weber T."/>
        </authorList>
    </citation>
    <scope>NUCLEOTIDE SEQUENCE</scope>
    <source>
        <strain evidence="1">NBC_00119</strain>
    </source>
</reference>
<gene>
    <name evidence="1" type="ORF">OHU69_23300</name>
</gene>
<sequence>MPELLHTRAVGLVGRGGAAAALEGLLRAERLVTVAGPGGVGKSALAAEVVRRLRREPWSAKGTADLATLDIPGLVPHALARALRIDGDPAVPQLPALAAAIGRRPVLLVVDTCERQAEECAATLLHLVQACPELRVLATSRVPLDTPVTFPLPPLTPGDAARLLRTAARALGAPGDPDAEPVRRVCAALGGLPLALRIAAGQLKRHDADDLLSLIGRPEHLLDLPAPMPGLPHRLRTLRASLRWSQRLCPPGERLLWARASVFTGPFTLSDTVTVCADDRLPPDELAHAFEELAAHFLFTPEPSIPGAFRMTAATRAYGKHLLERLGEDAEFRRRCLAHCLRNAPSAPS</sequence>
<evidence type="ECO:0008006" key="2">
    <source>
        <dbReference type="Google" id="ProtNLM"/>
    </source>
</evidence>
<dbReference type="EMBL" id="CP108195">
    <property type="protein sequence ID" value="WTS13723.1"/>
    <property type="molecule type" value="Genomic_DNA"/>
</dbReference>
<dbReference type="AlphaFoldDB" id="A0AAU1U7B4"/>
<dbReference type="SUPFAM" id="SSF52540">
    <property type="entry name" value="P-loop containing nucleoside triphosphate hydrolases"/>
    <property type="match status" value="1"/>
</dbReference>
<evidence type="ECO:0000313" key="1">
    <source>
        <dbReference type="EMBL" id="WTS13723.1"/>
    </source>
</evidence>
<organism evidence="1">
    <name type="scientific">Streptomyces sp. NBC_00119</name>
    <dbReference type="NCBI Taxonomy" id="2975659"/>
    <lineage>
        <taxon>Bacteria</taxon>
        <taxon>Bacillati</taxon>
        <taxon>Actinomycetota</taxon>
        <taxon>Actinomycetes</taxon>
        <taxon>Kitasatosporales</taxon>
        <taxon>Streptomycetaceae</taxon>
        <taxon>Streptomyces</taxon>
    </lineage>
</organism>